<dbReference type="Proteomes" id="UP001307889">
    <property type="component" value="Chromosome 9"/>
</dbReference>
<dbReference type="EMBL" id="AP028917">
    <property type="protein sequence ID" value="BES98695.1"/>
    <property type="molecule type" value="Genomic_DNA"/>
</dbReference>
<keyword evidence="3 5" id="KW-0863">Zinc-finger</keyword>
<dbReference type="Gene3D" id="3.30.160.60">
    <property type="entry name" value="Classic Zinc Finger"/>
    <property type="match status" value="2"/>
</dbReference>
<reference evidence="8 9" key="1">
    <citation type="submission" date="2023-09" db="EMBL/GenBank/DDBJ databases">
        <title>Nesidiocoris tenuis whole genome shotgun sequence.</title>
        <authorList>
            <person name="Shibata T."/>
            <person name="Shimoda M."/>
            <person name="Kobayashi T."/>
            <person name="Uehara T."/>
        </authorList>
    </citation>
    <scope>NUCLEOTIDE SEQUENCE [LARGE SCALE GENOMIC DNA]</scope>
    <source>
        <strain evidence="8 9">Japan</strain>
    </source>
</reference>
<evidence type="ECO:0000313" key="9">
    <source>
        <dbReference type="Proteomes" id="UP001307889"/>
    </source>
</evidence>
<feature type="compositionally biased region" description="Polar residues" evidence="6">
    <location>
        <begin position="1"/>
        <end position="19"/>
    </location>
</feature>
<evidence type="ECO:0000256" key="3">
    <source>
        <dbReference type="ARBA" id="ARBA00022771"/>
    </source>
</evidence>
<dbReference type="PROSITE" id="PS00028">
    <property type="entry name" value="ZINC_FINGER_C2H2_1"/>
    <property type="match status" value="3"/>
</dbReference>
<gene>
    <name evidence="8" type="ORF">NTJ_11510</name>
</gene>
<evidence type="ECO:0000256" key="2">
    <source>
        <dbReference type="ARBA" id="ARBA00022737"/>
    </source>
</evidence>
<evidence type="ECO:0000256" key="1">
    <source>
        <dbReference type="ARBA" id="ARBA00022723"/>
    </source>
</evidence>
<protein>
    <recommendedName>
        <fullName evidence="7">C2H2-type domain-containing protein</fullName>
    </recommendedName>
</protein>
<feature type="domain" description="C2H2-type" evidence="7">
    <location>
        <begin position="331"/>
        <end position="359"/>
    </location>
</feature>
<evidence type="ECO:0000313" key="8">
    <source>
        <dbReference type="EMBL" id="BES98695.1"/>
    </source>
</evidence>
<accession>A0ABN7B2P8</accession>
<evidence type="ECO:0000256" key="6">
    <source>
        <dbReference type="SAM" id="MobiDB-lite"/>
    </source>
</evidence>
<evidence type="ECO:0000259" key="7">
    <source>
        <dbReference type="PROSITE" id="PS50157"/>
    </source>
</evidence>
<dbReference type="PANTHER" id="PTHR24379">
    <property type="entry name" value="KRAB AND ZINC FINGER DOMAIN-CONTAINING"/>
    <property type="match status" value="1"/>
</dbReference>
<feature type="compositionally biased region" description="Polar residues" evidence="6">
    <location>
        <begin position="310"/>
        <end position="321"/>
    </location>
</feature>
<dbReference type="PANTHER" id="PTHR24379:SF121">
    <property type="entry name" value="C2H2-TYPE DOMAIN-CONTAINING PROTEIN"/>
    <property type="match status" value="1"/>
</dbReference>
<feature type="domain" description="C2H2-type" evidence="7">
    <location>
        <begin position="363"/>
        <end position="385"/>
    </location>
</feature>
<keyword evidence="4" id="KW-0862">Zinc</keyword>
<proteinExistence type="predicted"/>
<feature type="region of interest" description="Disordered" evidence="6">
    <location>
        <begin position="1"/>
        <end position="62"/>
    </location>
</feature>
<dbReference type="SUPFAM" id="SSF57667">
    <property type="entry name" value="beta-beta-alpha zinc fingers"/>
    <property type="match status" value="1"/>
</dbReference>
<dbReference type="InterPro" id="IPR013087">
    <property type="entry name" value="Znf_C2H2_type"/>
</dbReference>
<dbReference type="SMART" id="SM00355">
    <property type="entry name" value="ZnF_C2H2"/>
    <property type="match status" value="4"/>
</dbReference>
<keyword evidence="1" id="KW-0479">Metal-binding</keyword>
<keyword evidence="9" id="KW-1185">Reference proteome</keyword>
<sequence>MSNDDLNTSADYFANSSSETVRENEKKNLSTFGKDNSKMGNRLETSDYPDEPPPPVIDRATEESLIKGDLSRSFVDDDKENGEPTDFYCPFCPMDYDRQAFLDEHVIQSHAREVKNFLEDFSDEPSVYYCPFCTAKFYVTELLPKHIIRKHEIGVLNMFSSSSLDKYVYCRFCPHKSLRKHYKLLMIHIEKTHFQQFEKYVRLKYCNLTNSQENLLGVTQDDIVCVKKADDVVSPRSILNLKNANNDSVDGSEPIYANVEVRRAKRLRHVRFQLPDSPPADQENLVGKKRRSRMPNLKNLVSKKMKICNDPSSSGSGQTDPSESDRPLHKFKCGLCRELFDANDQLVGHLKAKHKGLKFRAQYRCGICSARFYRNSCLVKHSWLHQHAPLCLKTPTGKSNKYKVNRF</sequence>
<name>A0ABN7B2P8_9HEMI</name>
<organism evidence="8 9">
    <name type="scientific">Nesidiocoris tenuis</name>
    <dbReference type="NCBI Taxonomy" id="355587"/>
    <lineage>
        <taxon>Eukaryota</taxon>
        <taxon>Metazoa</taxon>
        <taxon>Ecdysozoa</taxon>
        <taxon>Arthropoda</taxon>
        <taxon>Hexapoda</taxon>
        <taxon>Insecta</taxon>
        <taxon>Pterygota</taxon>
        <taxon>Neoptera</taxon>
        <taxon>Paraneoptera</taxon>
        <taxon>Hemiptera</taxon>
        <taxon>Heteroptera</taxon>
        <taxon>Panheteroptera</taxon>
        <taxon>Cimicomorpha</taxon>
        <taxon>Miridae</taxon>
        <taxon>Dicyphina</taxon>
        <taxon>Nesidiocoris</taxon>
    </lineage>
</organism>
<evidence type="ECO:0000256" key="4">
    <source>
        <dbReference type="ARBA" id="ARBA00022833"/>
    </source>
</evidence>
<feature type="region of interest" description="Disordered" evidence="6">
    <location>
        <begin position="307"/>
        <end position="326"/>
    </location>
</feature>
<dbReference type="InterPro" id="IPR036236">
    <property type="entry name" value="Znf_C2H2_sf"/>
</dbReference>
<keyword evidence="2" id="KW-0677">Repeat</keyword>
<evidence type="ECO:0000256" key="5">
    <source>
        <dbReference type="PROSITE-ProRule" id="PRU00042"/>
    </source>
</evidence>
<dbReference type="PROSITE" id="PS50157">
    <property type="entry name" value="ZINC_FINGER_C2H2_2"/>
    <property type="match status" value="2"/>
</dbReference>